<dbReference type="AlphaFoldDB" id="A0A836BQY9"/>
<dbReference type="OrthoDB" id="528417at2759"/>
<reference evidence="1" key="1">
    <citation type="journal article" date="2020" name="bioRxiv">
        <title>Comparative genomics of Chlamydomonas.</title>
        <authorList>
            <person name="Craig R.J."/>
            <person name="Hasan A.R."/>
            <person name="Ness R.W."/>
            <person name="Keightley P.D."/>
        </authorList>
    </citation>
    <scope>NUCLEOTIDE SEQUENCE</scope>
    <source>
        <strain evidence="1">CCAP 11/70</strain>
    </source>
</reference>
<protein>
    <submittedName>
        <fullName evidence="1">Uncharacterized protein</fullName>
    </submittedName>
</protein>
<evidence type="ECO:0000313" key="2">
    <source>
        <dbReference type="Proteomes" id="UP000612055"/>
    </source>
</evidence>
<dbReference type="Proteomes" id="UP000612055">
    <property type="component" value="Unassembled WGS sequence"/>
</dbReference>
<dbReference type="EMBL" id="JAEHOE010000127">
    <property type="protein sequence ID" value="KAG2485547.1"/>
    <property type="molecule type" value="Genomic_DNA"/>
</dbReference>
<evidence type="ECO:0000313" key="1">
    <source>
        <dbReference type="EMBL" id="KAG2485547.1"/>
    </source>
</evidence>
<gene>
    <name evidence="1" type="ORF">HYH03_015715</name>
</gene>
<name>A0A836BQY9_9CHLO</name>
<sequence length="118" mass="12931">MEKPEAIVKDIENYLTAQKIDKVVKEMVVSTLHNKPENVPLHMVKHLITKAKDMDGDGVAVATSEDGVATVAFTHSEAAGQQFLVGKGVPQLFAELLQRIAQERPDDVGGFIIEHLSR</sequence>
<accession>A0A836BQY9</accession>
<proteinExistence type="predicted"/>
<keyword evidence="2" id="KW-1185">Reference proteome</keyword>
<comment type="caution">
    <text evidence="1">The sequence shown here is derived from an EMBL/GenBank/DDBJ whole genome shotgun (WGS) entry which is preliminary data.</text>
</comment>
<organism evidence="1 2">
    <name type="scientific">Edaphochlamys debaryana</name>
    <dbReference type="NCBI Taxonomy" id="47281"/>
    <lineage>
        <taxon>Eukaryota</taxon>
        <taxon>Viridiplantae</taxon>
        <taxon>Chlorophyta</taxon>
        <taxon>core chlorophytes</taxon>
        <taxon>Chlorophyceae</taxon>
        <taxon>CS clade</taxon>
        <taxon>Chlamydomonadales</taxon>
        <taxon>Chlamydomonadales incertae sedis</taxon>
        <taxon>Edaphochlamys</taxon>
    </lineage>
</organism>